<evidence type="ECO:0000313" key="2">
    <source>
        <dbReference type="Proteomes" id="UP000321578"/>
    </source>
</evidence>
<dbReference type="OrthoDB" id="9773047at2"/>
<dbReference type="Proteomes" id="UP000321578">
    <property type="component" value="Unassembled WGS sequence"/>
</dbReference>
<accession>A0A5C6ZLD0</accession>
<evidence type="ECO:0000313" key="1">
    <source>
        <dbReference type="EMBL" id="TXD90207.1"/>
    </source>
</evidence>
<keyword evidence="2" id="KW-1185">Reference proteome</keyword>
<dbReference type="RefSeq" id="WP_147085599.1">
    <property type="nucleotide sequence ID" value="NZ_VORM01000004.1"/>
</dbReference>
<organism evidence="1 2">
    <name type="scientific">Subsaximicrobium wynnwilliamsii</name>
    <dbReference type="NCBI Taxonomy" id="291179"/>
    <lineage>
        <taxon>Bacteria</taxon>
        <taxon>Pseudomonadati</taxon>
        <taxon>Bacteroidota</taxon>
        <taxon>Flavobacteriia</taxon>
        <taxon>Flavobacteriales</taxon>
        <taxon>Flavobacteriaceae</taxon>
        <taxon>Subsaximicrobium</taxon>
    </lineage>
</organism>
<proteinExistence type="predicted"/>
<comment type="caution">
    <text evidence="1">The sequence shown here is derived from an EMBL/GenBank/DDBJ whole genome shotgun (WGS) entry which is preliminary data.</text>
</comment>
<dbReference type="AlphaFoldDB" id="A0A5C6ZLD0"/>
<name>A0A5C6ZLD0_9FLAO</name>
<protein>
    <submittedName>
        <fullName evidence="1">Uncharacterized protein</fullName>
    </submittedName>
</protein>
<reference evidence="1 2" key="1">
    <citation type="submission" date="2019-08" db="EMBL/GenBank/DDBJ databases">
        <title>Genomes of Subsaximicrobium wynnwilliamsii strains.</title>
        <authorList>
            <person name="Bowman J.P."/>
        </authorList>
    </citation>
    <scope>NUCLEOTIDE SEQUENCE [LARGE SCALE GENOMIC DNA]</scope>
    <source>
        <strain evidence="1 2">2-80-2</strain>
    </source>
</reference>
<sequence length="66" mass="7773">MGYGGQVIILIPDKELIIVTTHNHDTPIGIEQQIKFLKEKLPKTLRRICEFIKYNNIQNPMIFLMY</sequence>
<gene>
    <name evidence="1" type="ORF">ESY86_05555</name>
</gene>
<dbReference type="EMBL" id="VORO01000004">
    <property type="protein sequence ID" value="TXD90207.1"/>
    <property type="molecule type" value="Genomic_DNA"/>
</dbReference>